<dbReference type="Pfam" id="PF03167">
    <property type="entry name" value="UDG"/>
    <property type="match status" value="1"/>
</dbReference>
<accession>A0ABU1TYK8</accession>
<reference evidence="2 3" key="1">
    <citation type="submission" date="2023-07" db="EMBL/GenBank/DDBJ databases">
        <title>Sorghum-associated microbial communities from plants grown in Nebraska, USA.</title>
        <authorList>
            <person name="Schachtman D."/>
        </authorList>
    </citation>
    <scope>NUCLEOTIDE SEQUENCE [LARGE SCALE GENOMIC DNA]</scope>
    <source>
        <strain evidence="2 3">BE211</strain>
    </source>
</reference>
<feature type="domain" description="Uracil-DNA glycosylase-like" evidence="1">
    <location>
        <begin position="22"/>
        <end position="186"/>
    </location>
</feature>
<protein>
    <recommendedName>
        <fullName evidence="1">Uracil-DNA glycosylase-like domain-containing protein</fullName>
    </recommendedName>
</protein>
<dbReference type="EMBL" id="JAVDWA010000002">
    <property type="protein sequence ID" value="MDR7072276.1"/>
    <property type="molecule type" value="Genomic_DNA"/>
</dbReference>
<keyword evidence="3" id="KW-1185">Reference proteome</keyword>
<dbReference type="InterPro" id="IPR036895">
    <property type="entry name" value="Uracil-DNA_glycosylase-like_sf"/>
</dbReference>
<gene>
    <name evidence="2" type="ORF">J2X07_001253</name>
</gene>
<dbReference type="InterPro" id="IPR005122">
    <property type="entry name" value="Uracil-DNA_glycosylase-like"/>
</dbReference>
<dbReference type="Gene3D" id="3.40.470.10">
    <property type="entry name" value="Uracil-DNA glycosylase-like domain"/>
    <property type="match status" value="1"/>
</dbReference>
<sequence length="203" mass="23454">MNIEKFFQEAKANFQVHDIRTKDSRVLFILESPHKEELKYGVPLAGLSGKSMAKILFETNQIDAMGKYLKKEKNSVYAIVNICPFPLQASAYPEEFARQFASELNLAESIRTSMAKIFRDQHKADFQAMLIHDFKERLLKGITEDTVIVPCGRFAQKYVDKLQLNEKYEIISGVPHPSYNSWAKERYKDVIDRVREEGKIKTS</sequence>
<dbReference type="Proteomes" id="UP001258181">
    <property type="component" value="Unassembled WGS sequence"/>
</dbReference>
<proteinExistence type="predicted"/>
<evidence type="ECO:0000313" key="3">
    <source>
        <dbReference type="Proteomes" id="UP001258181"/>
    </source>
</evidence>
<name>A0ABU1TYK8_9BACL</name>
<dbReference type="SUPFAM" id="SSF52141">
    <property type="entry name" value="Uracil-DNA glycosylase-like"/>
    <property type="match status" value="1"/>
</dbReference>
<comment type="caution">
    <text evidence="2">The sequence shown here is derived from an EMBL/GenBank/DDBJ whole genome shotgun (WGS) entry which is preliminary data.</text>
</comment>
<evidence type="ECO:0000313" key="2">
    <source>
        <dbReference type="EMBL" id="MDR7072276.1"/>
    </source>
</evidence>
<evidence type="ECO:0000259" key="1">
    <source>
        <dbReference type="Pfam" id="PF03167"/>
    </source>
</evidence>
<organism evidence="2 3">
    <name type="scientific">Fictibacillus barbaricus</name>
    <dbReference type="NCBI Taxonomy" id="182136"/>
    <lineage>
        <taxon>Bacteria</taxon>
        <taxon>Bacillati</taxon>
        <taxon>Bacillota</taxon>
        <taxon>Bacilli</taxon>
        <taxon>Bacillales</taxon>
        <taxon>Fictibacillaceae</taxon>
        <taxon>Fictibacillus</taxon>
    </lineage>
</organism>
<dbReference type="RefSeq" id="WP_310257546.1">
    <property type="nucleotide sequence ID" value="NZ_JAVDWA010000002.1"/>
</dbReference>